<dbReference type="InterPro" id="IPR036465">
    <property type="entry name" value="vWFA_dom_sf"/>
</dbReference>
<evidence type="ECO:0000313" key="3">
    <source>
        <dbReference type="Proteomes" id="UP001595904"/>
    </source>
</evidence>
<accession>A0ABV8STT0</accession>
<dbReference type="SUPFAM" id="SSF53300">
    <property type="entry name" value="vWA-like"/>
    <property type="match status" value="1"/>
</dbReference>
<proteinExistence type="predicted"/>
<dbReference type="RefSeq" id="WP_380598867.1">
    <property type="nucleotide sequence ID" value="NZ_JBHSDU010000003.1"/>
</dbReference>
<dbReference type="Proteomes" id="UP001595904">
    <property type="component" value="Unassembled WGS sequence"/>
</dbReference>
<organism evidence="2 3">
    <name type="scientific">Steroidobacter flavus</name>
    <dbReference type="NCBI Taxonomy" id="1842136"/>
    <lineage>
        <taxon>Bacteria</taxon>
        <taxon>Pseudomonadati</taxon>
        <taxon>Pseudomonadota</taxon>
        <taxon>Gammaproteobacteria</taxon>
        <taxon>Steroidobacterales</taxon>
        <taxon>Steroidobacteraceae</taxon>
        <taxon>Steroidobacter</taxon>
    </lineage>
</organism>
<evidence type="ECO:0000313" key="2">
    <source>
        <dbReference type="EMBL" id="MFC4310946.1"/>
    </source>
</evidence>
<name>A0ABV8STT0_9GAMM</name>
<protein>
    <submittedName>
        <fullName evidence="2">VWA domain-containing protein</fullName>
    </submittedName>
</protein>
<gene>
    <name evidence="2" type="ORF">ACFPN2_17755</name>
</gene>
<comment type="caution">
    <text evidence="2">The sequence shown here is derived from an EMBL/GenBank/DDBJ whole genome shotgun (WGS) entry which is preliminary data.</text>
</comment>
<dbReference type="CDD" id="cd00198">
    <property type="entry name" value="vWFA"/>
    <property type="match status" value="1"/>
</dbReference>
<evidence type="ECO:0000256" key="1">
    <source>
        <dbReference type="SAM" id="MobiDB-lite"/>
    </source>
</evidence>
<feature type="region of interest" description="Disordered" evidence="1">
    <location>
        <begin position="238"/>
        <end position="302"/>
    </location>
</feature>
<dbReference type="EMBL" id="JBHSDU010000003">
    <property type="protein sequence ID" value="MFC4310946.1"/>
    <property type="molecule type" value="Genomic_DNA"/>
</dbReference>
<keyword evidence="3" id="KW-1185">Reference proteome</keyword>
<sequence length="600" mass="66717">MVVNDDPLSRSRERWTAAWPKALAAWSRHVVLHAPSLCADDREAEKEGLTDSFAMIRLADQSIIINLADVERRGLGDYAEEILAHEIGHHVLAPANLTDHARSLARIRRALPTLEAHAPMIANLFTDLLINDRLQRSAELRLAEVFKRLTREKQEASGLLWRIYLRTYELLWSLERGSLAEGKLSAEAEGDAWLAMRIVRHYSRNWIEGAAKFAMLMLPYLAKDALDASAAKAWHDTRAAGAGGEPSGLAEADENDGKPMVHPSRDPEITGHEISDSQTESKKSLEEATPSRPGGQTRQPFEYGEILRAAGVTLSDHDIAVMYYREKAAPHLIRFPARRKPASLDPLPEGIEPWQMGESFDSIDWLQTIMQSPRIIPGMTTVQRVWGLSPGAEPASVPLNLDVFIDSSGSMPNPQQFLSFPTLAGAILCLSALRAGASVKVTVWSGKNQVTSTPGFVRDTQEVMRALISYYGGGTQFPLHELRETYLETKRPLNPTHLLFISDDGITTIFDKDERGHDGWDLFRAALAKAAGGSTFVLALGKQWETAQYGFPHRELLIRARDELGIRISRIEDWEQLVAFARDFARTVYQPTDSPARAPA</sequence>
<feature type="compositionally biased region" description="Basic and acidic residues" evidence="1">
    <location>
        <begin position="255"/>
        <end position="286"/>
    </location>
</feature>
<reference evidence="3" key="1">
    <citation type="journal article" date="2019" name="Int. J. Syst. Evol. Microbiol.">
        <title>The Global Catalogue of Microorganisms (GCM) 10K type strain sequencing project: providing services to taxonomists for standard genome sequencing and annotation.</title>
        <authorList>
            <consortium name="The Broad Institute Genomics Platform"/>
            <consortium name="The Broad Institute Genome Sequencing Center for Infectious Disease"/>
            <person name="Wu L."/>
            <person name="Ma J."/>
        </authorList>
    </citation>
    <scope>NUCLEOTIDE SEQUENCE [LARGE SCALE GENOMIC DNA]</scope>
    <source>
        <strain evidence="3">CGMCC 1.10759</strain>
    </source>
</reference>